<name>A0A3S4XX37_SERFO</name>
<dbReference type="InterPro" id="IPR036869">
    <property type="entry name" value="J_dom_sf"/>
</dbReference>
<dbReference type="AlphaFoldDB" id="A0A3S4XX37"/>
<evidence type="ECO:0000259" key="3">
    <source>
        <dbReference type="SMART" id="SM00271"/>
    </source>
</evidence>
<keyword evidence="1" id="KW-0143">Chaperone</keyword>
<organism evidence="4 5">
    <name type="scientific">Serratia fonticola</name>
    <dbReference type="NCBI Taxonomy" id="47917"/>
    <lineage>
        <taxon>Bacteria</taxon>
        <taxon>Pseudomonadati</taxon>
        <taxon>Pseudomonadota</taxon>
        <taxon>Gammaproteobacteria</taxon>
        <taxon>Enterobacterales</taxon>
        <taxon>Yersiniaceae</taxon>
        <taxon>Serratia</taxon>
    </lineage>
</organism>
<proteinExistence type="predicted"/>
<gene>
    <name evidence="4" type="ORF">NCTC13193_05519</name>
</gene>
<evidence type="ECO:0000313" key="4">
    <source>
        <dbReference type="EMBL" id="VEI76829.1"/>
    </source>
</evidence>
<dbReference type="SMART" id="SM00271">
    <property type="entry name" value="DnaJ"/>
    <property type="match status" value="1"/>
</dbReference>
<reference evidence="4 5" key="1">
    <citation type="submission" date="2018-12" db="EMBL/GenBank/DDBJ databases">
        <authorList>
            <consortium name="Pathogen Informatics"/>
        </authorList>
    </citation>
    <scope>NUCLEOTIDE SEQUENCE [LARGE SCALE GENOMIC DNA]</scope>
    <source>
        <strain evidence="4 5">NCTC13193</strain>
    </source>
</reference>
<dbReference type="Gene3D" id="1.10.287.110">
    <property type="entry name" value="DnaJ domain"/>
    <property type="match status" value="1"/>
</dbReference>
<sequence>MNQRCWQILGIEPTDDQQAIRAAYRSKLPDHHPENDPSGFQLLRQAFEHARKLAETPFMLRSAQGAEDGSPHDEGTPQLEQAPSRRHPLQNHYSRACWPNSTLC</sequence>
<dbReference type="CDD" id="cd06257">
    <property type="entry name" value="DnaJ"/>
    <property type="match status" value="1"/>
</dbReference>
<evidence type="ECO:0000313" key="5">
    <source>
        <dbReference type="Proteomes" id="UP000270487"/>
    </source>
</evidence>
<accession>A0A3S4XX37</accession>
<dbReference type="EMBL" id="LR134492">
    <property type="protein sequence ID" value="VEI76829.1"/>
    <property type="molecule type" value="Genomic_DNA"/>
</dbReference>
<dbReference type="InterPro" id="IPR001623">
    <property type="entry name" value="DnaJ_domain"/>
</dbReference>
<protein>
    <submittedName>
        <fullName evidence="4">DnaJ domain</fullName>
    </submittedName>
</protein>
<feature type="region of interest" description="Disordered" evidence="2">
    <location>
        <begin position="58"/>
        <end position="93"/>
    </location>
</feature>
<evidence type="ECO:0000256" key="1">
    <source>
        <dbReference type="ARBA" id="ARBA00023186"/>
    </source>
</evidence>
<dbReference type="SUPFAM" id="SSF46565">
    <property type="entry name" value="Chaperone J-domain"/>
    <property type="match status" value="1"/>
</dbReference>
<dbReference type="Proteomes" id="UP000270487">
    <property type="component" value="Chromosome"/>
</dbReference>
<feature type="domain" description="J" evidence="3">
    <location>
        <begin position="3"/>
        <end position="55"/>
    </location>
</feature>
<evidence type="ECO:0000256" key="2">
    <source>
        <dbReference type="SAM" id="MobiDB-lite"/>
    </source>
</evidence>